<dbReference type="RefSeq" id="WP_346092039.1">
    <property type="nucleotide sequence ID" value="NZ_BAABKS010000050.1"/>
</dbReference>
<evidence type="ECO:0000313" key="3">
    <source>
        <dbReference type="EMBL" id="MFD1235970.1"/>
    </source>
</evidence>
<dbReference type="InterPro" id="IPR002645">
    <property type="entry name" value="STAS_dom"/>
</dbReference>
<organism evidence="3 4">
    <name type="scientific">Pseudonocardia benzenivorans</name>
    <dbReference type="NCBI Taxonomy" id="228005"/>
    <lineage>
        <taxon>Bacteria</taxon>
        <taxon>Bacillati</taxon>
        <taxon>Actinomycetota</taxon>
        <taxon>Actinomycetes</taxon>
        <taxon>Pseudonocardiales</taxon>
        <taxon>Pseudonocardiaceae</taxon>
        <taxon>Pseudonocardia</taxon>
    </lineage>
</organism>
<feature type="region of interest" description="Disordered" evidence="1">
    <location>
        <begin position="1"/>
        <end position="34"/>
    </location>
</feature>
<feature type="domain" description="STAS" evidence="2">
    <location>
        <begin position="53"/>
        <end position="120"/>
    </location>
</feature>
<gene>
    <name evidence="3" type="ORF">ACFQ34_21970</name>
</gene>
<keyword evidence="4" id="KW-1185">Reference proteome</keyword>
<evidence type="ECO:0000313" key="4">
    <source>
        <dbReference type="Proteomes" id="UP001597182"/>
    </source>
</evidence>
<name>A0ABW3VNR2_9PSEU</name>
<dbReference type="Pfam" id="PF01740">
    <property type="entry name" value="STAS"/>
    <property type="match status" value="1"/>
</dbReference>
<protein>
    <submittedName>
        <fullName evidence="3">STAS domain-containing protein</fullName>
    </submittedName>
</protein>
<feature type="compositionally biased region" description="Basic and acidic residues" evidence="1">
    <location>
        <begin position="1"/>
        <end position="25"/>
    </location>
</feature>
<dbReference type="SUPFAM" id="SSF52091">
    <property type="entry name" value="SpoIIaa-like"/>
    <property type="match status" value="1"/>
</dbReference>
<accession>A0ABW3VNR2</accession>
<dbReference type="EMBL" id="JBHTMB010000192">
    <property type="protein sequence ID" value="MFD1235970.1"/>
    <property type="molecule type" value="Genomic_DNA"/>
</dbReference>
<dbReference type="InterPro" id="IPR036513">
    <property type="entry name" value="STAS_dom_sf"/>
</dbReference>
<comment type="caution">
    <text evidence="3">The sequence shown here is derived from an EMBL/GenBank/DDBJ whole genome shotgun (WGS) entry which is preliminary data.</text>
</comment>
<dbReference type="PROSITE" id="PS50801">
    <property type="entry name" value="STAS"/>
    <property type="match status" value="1"/>
</dbReference>
<feature type="region of interest" description="Disordered" evidence="1">
    <location>
        <begin position="144"/>
        <end position="166"/>
    </location>
</feature>
<dbReference type="Gene3D" id="3.30.750.24">
    <property type="entry name" value="STAS domain"/>
    <property type="match status" value="1"/>
</dbReference>
<reference evidence="4" key="1">
    <citation type="journal article" date="2019" name="Int. J. Syst. Evol. Microbiol.">
        <title>The Global Catalogue of Microorganisms (GCM) 10K type strain sequencing project: providing services to taxonomists for standard genome sequencing and annotation.</title>
        <authorList>
            <consortium name="The Broad Institute Genomics Platform"/>
            <consortium name="The Broad Institute Genome Sequencing Center for Infectious Disease"/>
            <person name="Wu L."/>
            <person name="Ma J."/>
        </authorList>
    </citation>
    <scope>NUCLEOTIDE SEQUENCE [LARGE SCALE GENOMIC DNA]</scope>
    <source>
        <strain evidence="4">CCUG 49018</strain>
    </source>
</reference>
<dbReference type="Proteomes" id="UP001597182">
    <property type="component" value="Unassembled WGS sequence"/>
</dbReference>
<evidence type="ECO:0000259" key="2">
    <source>
        <dbReference type="PROSITE" id="PS50801"/>
    </source>
</evidence>
<evidence type="ECO:0000256" key="1">
    <source>
        <dbReference type="SAM" id="MobiDB-lite"/>
    </source>
</evidence>
<sequence length="166" mass="17275">MRALDRMVIDTHPDPDPDTRHDGDVPTRPFPSARPAGAPVGSVLLGVHGGCDVVVTIRGPLDDATVGRIARLLAVVTADGAQHVIVDLTACPDLPAGARPVLDELRARLAANGGWLLVEGATTGPPEPSLIEVFAAYADTARRNCDDRDQTGPAIPDPRGESVLTG</sequence>
<proteinExistence type="predicted"/>